<dbReference type="GeneID" id="6084464"/>
<dbReference type="InParanoid" id="B0DY07"/>
<dbReference type="OrthoDB" id="2506088at2759"/>
<dbReference type="STRING" id="486041.B0DY07"/>
<reference evidence="1 2" key="1">
    <citation type="journal article" date="2008" name="Nature">
        <title>The genome of Laccaria bicolor provides insights into mycorrhizal symbiosis.</title>
        <authorList>
            <person name="Martin F."/>
            <person name="Aerts A."/>
            <person name="Ahren D."/>
            <person name="Brun A."/>
            <person name="Danchin E.G.J."/>
            <person name="Duchaussoy F."/>
            <person name="Gibon J."/>
            <person name="Kohler A."/>
            <person name="Lindquist E."/>
            <person name="Pereda V."/>
            <person name="Salamov A."/>
            <person name="Shapiro H.J."/>
            <person name="Wuyts J."/>
            <person name="Blaudez D."/>
            <person name="Buee M."/>
            <person name="Brokstein P."/>
            <person name="Canbaeck B."/>
            <person name="Cohen D."/>
            <person name="Courty P.E."/>
            <person name="Coutinho P.M."/>
            <person name="Delaruelle C."/>
            <person name="Detter J.C."/>
            <person name="Deveau A."/>
            <person name="DiFazio S."/>
            <person name="Duplessis S."/>
            <person name="Fraissinet-Tachet L."/>
            <person name="Lucic E."/>
            <person name="Frey-Klett P."/>
            <person name="Fourrey C."/>
            <person name="Feussner I."/>
            <person name="Gay G."/>
            <person name="Grimwood J."/>
            <person name="Hoegger P.J."/>
            <person name="Jain P."/>
            <person name="Kilaru S."/>
            <person name="Labbe J."/>
            <person name="Lin Y.C."/>
            <person name="Legue V."/>
            <person name="Le Tacon F."/>
            <person name="Marmeisse R."/>
            <person name="Melayah D."/>
            <person name="Montanini B."/>
            <person name="Muratet M."/>
            <person name="Nehls U."/>
            <person name="Niculita-Hirzel H."/>
            <person name="Oudot-Le Secq M.P."/>
            <person name="Peter M."/>
            <person name="Quesneville H."/>
            <person name="Rajashekar B."/>
            <person name="Reich M."/>
            <person name="Rouhier N."/>
            <person name="Schmutz J."/>
            <person name="Yin T."/>
            <person name="Chalot M."/>
            <person name="Henrissat B."/>
            <person name="Kuees U."/>
            <person name="Lucas S."/>
            <person name="Van de Peer Y."/>
            <person name="Podila G.K."/>
            <person name="Polle A."/>
            <person name="Pukkila P.J."/>
            <person name="Richardson P.M."/>
            <person name="Rouze P."/>
            <person name="Sanders I.R."/>
            <person name="Stajich J.E."/>
            <person name="Tunlid A."/>
            <person name="Tuskan G."/>
            <person name="Grigoriev I.V."/>
        </authorList>
    </citation>
    <scope>NUCLEOTIDE SEQUENCE [LARGE SCALE GENOMIC DNA]</scope>
    <source>
        <strain evidence="2">S238N-H82 / ATCC MYA-4686</strain>
    </source>
</reference>
<organism evidence="2">
    <name type="scientific">Laccaria bicolor (strain S238N-H82 / ATCC MYA-4686)</name>
    <name type="common">Bicoloured deceiver</name>
    <name type="synonym">Laccaria laccata var. bicolor</name>
    <dbReference type="NCBI Taxonomy" id="486041"/>
    <lineage>
        <taxon>Eukaryota</taxon>
        <taxon>Fungi</taxon>
        <taxon>Dikarya</taxon>
        <taxon>Basidiomycota</taxon>
        <taxon>Agaricomycotina</taxon>
        <taxon>Agaricomycetes</taxon>
        <taxon>Agaricomycetidae</taxon>
        <taxon>Agaricales</taxon>
        <taxon>Agaricineae</taxon>
        <taxon>Hydnangiaceae</taxon>
        <taxon>Laccaria</taxon>
    </lineage>
</organism>
<dbReference type="PANTHER" id="PTHR31912:SF34">
    <property type="entry name" value="NOTOCHORD-RELATED PROTEIN"/>
    <property type="match status" value="1"/>
</dbReference>
<gene>
    <name evidence="1" type="ORF">LACBIDRAFT_334078</name>
</gene>
<dbReference type="EMBL" id="DS547148">
    <property type="protein sequence ID" value="EDR00603.1"/>
    <property type="molecule type" value="Genomic_DNA"/>
</dbReference>
<dbReference type="AlphaFoldDB" id="B0DY07"/>
<evidence type="ECO:0000313" key="2">
    <source>
        <dbReference type="Proteomes" id="UP000001194"/>
    </source>
</evidence>
<dbReference type="HOGENOM" id="CLU_328464_0_0_1"/>
<dbReference type="PANTHER" id="PTHR31912">
    <property type="entry name" value="IP13529P"/>
    <property type="match status" value="1"/>
</dbReference>
<keyword evidence="2" id="KW-1185">Reference proteome</keyword>
<name>B0DY07_LACBS</name>
<sequence length="875" mass="97583">MVGSVVPTGPGHIQAGDGNRWGLASSLLGAHNDIHDLGTTPQEDMGGQASFDGVNIYIGSSAGTINHGLFVWSGGSVLLGISEKWIGAKSQNGHLTAQHHQKAVDANDLNLSNAVAVETRNSDTVAALAMHYATLPSLDLLTPHPLENNQGNEDVYHKLLSTLTDDASVEFSAGTYDVPNVGLLKLQQQLTEFGLWDEELLARELGFGVTEKPPKLIRSDEDETLTNVMQEMNVNGEFSAEKLLGMDDNTSSADVEDPEPTSKWFPYPTKMMFILDTIDNLPCLRISDSLMKIILWGMKECGASNVLSFSLLRKSQEKLRKHTSVATKMYKSILGNIFWMNSPVDIIAKDFSNPLVRPHLHLYPEEPPDGKITKVWHCEKWHKGIPPEYLTPMYDAGSKHFYVDEFCRTQDSDLVVPKRWDKLVIIDSHVEKIQASDLIDNLPDLVNLALNLSCEQEQHMQGDPLYTILIDKWHNDVSGNISKSYNLHYNTYIAVRNPPRKLLQQEFNVHFVCSSPNAEPSEQAAAVKEANKATHLNPVQTYDAMTRSTCRFQVLHHTGPSDNPMQSEECVHIGAKARESAITLDEQLRLASLGVATRWAQELRNEFPNKTREEISNRLMMWVGERKGELLNPSISTPALPLLDPGYDPHLDTPIELLHTILLGIIKYVWYSTHSTWKDNQKLLFSLRLQATNISVRPDQGSWGTDCTSLGGSIGDIKQYGLKFSLSLQEDLDICVANILDLFVLNVSSKITTKIKFHLLAHARAHVIRFGPLIGSSTEIMECFNSIFRACSILSNHQAPSRDIAIQLAGLESAKQWLTGGWWQHGNGTWVRASGQVQAYLLSHLIIKNHLGWADHHPITPGMSTLFRFYLHSSL</sequence>
<protein>
    <submittedName>
        <fullName evidence="1">Predicted protein</fullName>
    </submittedName>
</protein>
<evidence type="ECO:0000313" key="1">
    <source>
        <dbReference type="EMBL" id="EDR00603.1"/>
    </source>
</evidence>
<accession>B0DY07</accession>
<proteinExistence type="predicted"/>
<dbReference type="RefSeq" id="XP_001888830.1">
    <property type="nucleotide sequence ID" value="XM_001888795.1"/>
</dbReference>
<dbReference type="KEGG" id="lbc:LACBIDRAFT_334078"/>
<dbReference type="Proteomes" id="UP000001194">
    <property type="component" value="Unassembled WGS sequence"/>
</dbReference>